<evidence type="ECO:0000256" key="1">
    <source>
        <dbReference type="ARBA" id="ARBA00004651"/>
    </source>
</evidence>
<comment type="subcellular location">
    <subcellularLocation>
        <location evidence="1">Cell membrane</location>
        <topology evidence="1">Multi-pass membrane protein</topology>
    </subcellularLocation>
</comment>
<evidence type="ECO:0000256" key="6">
    <source>
        <dbReference type="ARBA" id="ARBA00023136"/>
    </source>
</evidence>
<dbReference type="GO" id="GO:0005886">
    <property type="term" value="C:plasma membrane"/>
    <property type="evidence" value="ECO:0007669"/>
    <property type="project" value="UniProtKB-SubCell"/>
</dbReference>
<dbReference type="EMBL" id="CP013118">
    <property type="protein sequence ID" value="ALO14311.1"/>
    <property type="molecule type" value="Genomic_DNA"/>
</dbReference>
<reference evidence="9 10" key="1">
    <citation type="submission" date="2015-11" db="EMBL/GenBank/DDBJ databases">
        <title>Description and complete genome sequence of a novel strain predominating in hypersaline microbial mats and representing a new family of the Bacteriodetes phylum.</title>
        <authorList>
            <person name="Spring S."/>
            <person name="Bunk B."/>
            <person name="Sproer C."/>
            <person name="Klenk H.-P."/>
        </authorList>
    </citation>
    <scope>NUCLEOTIDE SEQUENCE [LARGE SCALE GENOMIC DNA]</scope>
    <source>
        <strain evidence="9 10">L21-Spi-D4</strain>
    </source>
</reference>
<protein>
    <submittedName>
        <fullName evidence="9">Carbon starvation protein A</fullName>
    </submittedName>
</protein>
<feature type="transmembrane region" description="Helical" evidence="7">
    <location>
        <begin position="441"/>
        <end position="462"/>
    </location>
</feature>
<dbReference type="PANTHER" id="PTHR30252">
    <property type="entry name" value="INNER MEMBRANE PEPTIDE TRANSPORTER"/>
    <property type="match status" value="1"/>
</dbReference>
<dbReference type="PANTHER" id="PTHR30252:SF4">
    <property type="entry name" value="CARBON STARVATION"/>
    <property type="match status" value="1"/>
</dbReference>
<feature type="transmembrane region" description="Helical" evidence="7">
    <location>
        <begin position="319"/>
        <end position="342"/>
    </location>
</feature>
<feature type="transmembrane region" description="Helical" evidence="7">
    <location>
        <begin position="232"/>
        <end position="253"/>
    </location>
</feature>
<dbReference type="RefSeq" id="WP_237214949.1">
    <property type="nucleotide sequence ID" value="NZ_CP013118.1"/>
</dbReference>
<name>A0A0S2HW72_9BACT</name>
<feature type="transmembrane region" description="Helical" evidence="7">
    <location>
        <begin position="469"/>
        <end position="490"/>
    </location>
</feature>
<proteinExistence type="inferred from homology"/>
<comment type="similarity">
    <text evidence="2">Belongs to the peptide transporter carbon starvation (CstA) (TC 2.A.114) family.</text>
</comment>
<feature type="domain" description="CstA N-terminal" evidence="8">
    <location>
        <begin position="49"/>
        <end position="190"/>
    </location>
</feature>
<evidence type="ECO:0000313" key="10">
    <source>
        <dbReference type="Proteomes" id="UP000064893"/>
    </source>
</evidence>
<evidence type="ECO:0000313" key="9">
    <source>
        <dbReference type="EMBL" id="ALO14311.1"/>
    </source>
</evidence>
<evidence type="ECO:0000256" key="7">
    <source>
        <dbReference type="SAM" id="Phobius"/>
    </source>
</evidence>
<dbReference type="GO" id="GO:0009267">
    <property type="term" value="P:cellular response to starvation"/>
    <property type="evidence" value="ECO:0007669"/>
    <property type="project" value="InterPro"/>
</dbReference>
<dbReference type="STRING" id="1307839.L21SP5_00639"/>
<evidence type="ECO:0000256" key="2">
    <source>
        <dbReference type="ARBA" id="ARBA00007755"/>
    </source>
</evidence>
<keyword evidence="4 7" id="KW-0812">Transmembrane</keyword>
<dbReference type="KEGG" id="blq:L21SP5_00639"/>
<evidence type="ECO:0000256" key="3">
    <source>
        <dbReference type="ARBA" id="ARBA00022475"/>
    </source>
</evidence>
<feature type="transmembrane region" description="Helical" evidence="7">
    <location>
        <begin position="101"/>
        <end position="122"/>
    </location>
</feature>
<keyword evidence="3" id="KW-1003">Cell membrane</keyword>
<gene>
    <name evidence="9" type="primary">cstA</name>
    <name evidence="9" type="ORF">L21SP5_00639</name>
</gene>
<feature type="transmembrane region" description="Helical" evidence="7">
    <location>
        <begin position="281"/>
        <end position="298"/>
    </location>
</feature>
<dbReference type="InterPro" id="IPR051605">
    <property type="entry name" value="CstA"/>
</dbReference>
<dbReference type="InterPro" id="IPR003706">
    <property type="entry name" value="CstA_N"/>
</dbReference>
<feature type="transmembrane region" description="Helical" evidence="7">
    <location>
        <begin position="128"/>
        <end position="146"/>
    </location>
</feature>
<evidence type="ECO:0000256" key="5">
    <source>
        <dbReference type="ARBA" id="ARBA00022989"/>
    </source>
</evidence>
<feature type="transmembrane region" description="Helical" evidence="7">
    <location>
        <begin position="502"/>
        <end position="522"/>
    </location>
</feature>
<keyword evidence="5 7" id="KW-1133">Transmembrane helix</keyword>
<evidence type="ECO:0000259" key="8">
    <source>
        <dbReference type="Pfam" id="PF02554"/>
    </source>
</evidence>
<feature type="transmembrane region" description="Helical" evidence="7">
    <location>
        <begin position="417"/>
        <end position="435"/>
    </location>
</feature>
<feature type="transmembrane region" description="Helical" evidence="7">
    <location>
        <begin position="174"/>
        <end position="195"/>
    </location>
</feature>
<feature type="transmembrane region" description="Helical" evidence="7">
    <location>
        <begin position="49"/>
        <end position="66"/>
    </location>
</feature>
<accession>A0A0S2HW72</accession>
<keyword evidence="6 7" id="KW-0472">Membrane</keyword>
<sequence length="525" mass="57987">MSTIVLDSCSWGTTKLSNYGSELCLRNYKKHINKNNGKQIIVNLSFKKMVTFIIAIAALIIGYLIYGKFIAGFFGEDANRETPAYRLNDGVDFIPMPRWKVFMIEFLNIAGLGPIFGAILGAMYGPWAYVWIVVGCVFMGSVHDYFSGMLSVRNNGASLPELVGKYLGTGMQQFLRVFTIVLLIFVGVAFVTGPAGLLEKITGGGKLWWLYGIFAYYLIATLLPINKIIGKIYPVFGLALLVMAVGIAVAMIWQGATGEMDMMELVPANLKNWHHTPDQNILIPMMFIVISCGAISGFHSTQAPIMARCLKNEKQGRQVFYGAMIAEGIVAIIWATAAMNYFGDAESLNTKMVEIGHNPAEVVDMISRSWLGRVGAVFAIVGVIALPISTGDTAFRSARLTVADIFNFKQKTIGNRLIVSIPLFVLGFALSQLDFATVWKYLGLSNQVLSAVVLWMGAAYLIQNRKNHWLLSIPAAFMTFIVVSYLLIAPYKNGGLALNPELSYWTGVGVAMLVMGYFVWYYRKR</sequence>
<feature type="transmembrane region" description="Helical" evidence="7">
    <location>
        <begin position="370"/>
        <end position="389"/>
    </location>
</feature>
<dbReference type="Proteomes" id="UP000064893">
    <property type="component" value="Chromosome"/>
</dbReference>
<dbReference type="AlphaFoldDB" id="A0A0S2HW72"/>
<organism evidence="9 10">
    <name type="scientific">Salinivirga cyanobacteriivorans</name>
    <dbReference type="NCBI Taxonomy" id="1307839"/>
    <lineage>
        <taxon>Bacteria</taxon>
        <taxon>Pseudomonadati</taxon>
        <taxon>Bacteroidota</taxon>
        <taxon>Bacteroidia</taxon>
        <taxon>Bacteroidales</taxon>
        <taxon>Salinivirgaceae</taxon>
        <taxon>Salinivirga</taxon>
    </lineage>
</organism>
<evidence type="ECO:0000256" key="4">
    <source>
        <dbReference type="ARBA" id="ARBA00022692"/>
    </source>
</evidence>
<feature type="domain" description="CstA N-terminal" evidence="8">
    <location>
        <begin position="206"/>
        <end position="367"/>
    </location>
</feature>
<keyword evidence="10" id="KW-1185">Reference proteome</keyword>
<feature type="transmembrane region" description="Helical" evidence="7">
    <location>
        <begin position="207"/>
        <end position="225"/>
    </location>
</feature>
<dbReference type="Pfam" id="PF02554">
    <property type="entry name" value="CstA"/>
    <property type="match status" value="3"/>
</dbReference>
<dbReference type="PATRIC" id="fig|1307839.3.peg.684"/>
<feature type="domain" description="CstA N-terminal" evidence="8">
    <location>
        <begin position="374"/>
        <end position="483"/>
    </location>
</feature>